<dbReference type="Gene3D" id="1.10.238.160">
    <property type="match status" value="1"/>
</dbReference>
<dbReference type="Pfam" id="PF05930">
    <property type="entry name" value="Phage_AlpA"/>
    <property type="match status" value="1"/>
</dbReference>
<keyword evidence="2" id="KW-1185">Reference proteome</keyword>
<name>A0ABV4TTF5_9GAMM</name>
<dbReference type="RefSeq" id="WP_373654691.1">
    <property type="nucleotide sequence ID" value="NZ_JBGUAW010000002.1"/>
</dbReference>
<gene>
    <name evidence="1" type="ORF">ACERLL_03625</name>
</gene>
<protein>
    <submittedName>
        <fullName evidence="1">Helix-turn-helix transcriptional regulator</fullName>
    </submittedName>
</protein>
<organism evidence="1 2">
    <name type="scientific">Thiohalorhabdus methylotrophus</name>
    <dbReference type="NCBI Taxonomy" id="3242694"/>
    <lineage>
        <taxon>Bacteria</taxon>
        <taxon>Pseudomonadati</taxon>
        <taxon>Pseudomonadota</taxon>
        <taxon>Gammaproteobacteria</taxon>
        <taxon>Thiohalorhabdales</taxon>
        <taxon>Thiohalorhabdaceae</taxon>
        <taxon>Thiohalorhabdus</taxon>
    </lineage>
</organism>
<dbReference type="Proteomes" id="UP001575181">
    <property type="component" value="Unassembled WGS sequence"/>
</dbReference>
<proteinExistence type="predicted"/>
<dbReference type="SUPFAM" id="SSF46955">
    <property type="entry name" value="Putative DNA-binding domain"/>
    <property type="match status" value="1"/>
</dbReference>
<dbReference type="InterPro" id="IPR052931">
    <property type="entry name" value="Prophage_regulatory_activator"/>
</dbReference>
<dbReference type="PANTHER" id="PTHR36154">
    <property type="entry name" value="DNA-BINDING TRANSCRIPTIONAL ACTIVATOR ALPA"/>
    <property type="match status" value="1"/>
</dbReference>
<dbReference type="InterPro" id="IPR010260">
    <property type="entry name" value="AlpA"/>
</dbReference>
<reference evidence="1 2" key="1">
    <citation type="submission" date="2024-08" db="EMBL/GenBank/DDBJ databases">
        <title>Whole-genome sequencing of halo(alkali)philic microorganisms from hypersaline lakes.</title>
        <authorList>
            <person name="Sorokin D.Y."/>
            <person name="Merkel A.Y."/>
            <person name="Messina E."/>
            <person name="Yakimov M."/>
        </authorList>
    </citation>
    <scope>NUCLEOTIDE SEQUENCE [LARGE SCALE GENOMIC DNA]</scope>
    <source>
        <strain evidence="1 2">Cl-TMA</strain>
    </source>
</reference>
<accession>A0ABV4TTF5</accession>
<evidence type="ECO:0000313" key="2">
    <source>
        <dbReference type="Proteomes" id="UP001575181"/>
    </source>
</evidence>
<evidence type="ECO:0000313" key="1">
    <source>
        <dbReference type="EMBL" id="MFA9459909.1"/>
    </source>
</evidence>
<comment type="caution">
    <text evidence="1">The sequence shown here is derived from an EMBL/GenBank/DDBJ whole genome shotgun (WGS) entry which is preliminary data.</text>
</comment>
<dbReference type="EMBL" id="JBGUAW010000002">
    <property type="protein sequence ID" value="MFA9459909.1"/>
    <property type="molecule type" value="Genomic_DNA"/>
</dbReference>
<dbReference type="InterPro" id="IPR009061">
    <property type="entry name" value="DNA-bd_dom_put_sf"/>
</dbReference>
<dbReference type="PANTHER" id="PTHR36154:SF1">
    <property type="entry name" value="DNA-BINDING TRANSCRIPTIONAL ACTIVATOR ALPA"/>
    <property type="match status" value="1"/>
</dbReference>
<sequence length="69" mass="7881">MPTPIEQAEKRVLRLREVSDRYGLSRSTVYRLMGQGKFPKPIQLGPQAVAWRVEDLEEWLASRPAAGED</sequence>